<dbReference type="SUPFAM" id="SSF51445">
    <property type="entry name" value="(Trans)glycosidases"/>
    <property type="match status" value="1"/>
</dbReference>
<dbReference type="EMBL" id="JAEHFY010000015">
    <property type="protein sequence ID" value="MBK0383610.1"/>
    <property type="molecule type" value="Genomic_DNA"/>
</dbReference>
<keyword evidence="2" id="KW-1185">Reference proteome</keyword>
<dbReference type="Proteomes" id="UP000660024">
    <property type="component" value="Unassembled WGS sequence"/>
</dbReference>
<dbReference type="PROSITE" id="PS51257">
    <property type="entry name" value="PROKAR_LIPOPROTEIN"/>
    <property type="match status" value="1"/>
</dbReference>
<gene>
    <name evidence="1" type="ORF">I5M32_11640</name>
</gene>
<proteinExistence type="predicted"/>
<dbReference type="Gene3D" id="3.20.20.80">
    <property type="entry name" value="Glycosidases"/>
    <property type="match status" value="1"/>
</dbReference>
<dbReference type="RefSeq" id="WP_200586504.1">
    <property type="nucleotide sequence ID" value="NZ_JAEHFY010000015.1"/>
</dbReference>
<reference evidence="1 2" key="1">
    <citation type="submission" date="2020-12" db="EMBL/GenBank/DDBJ databases">
        <title>Bacterial novel species Pedobacter sp. SD-b isolated from soil.</title>
        <authorList>
            <person name="Jung H.-Y."/>
        </authorList>
    </citation>
    <scope>NUCLEOTIDE SEQUENCE [LARGE SCALE GENOMIC DNA]</scope>
    <source>
        <strain evidence="1 2">SD-b</strain>
    </source>
</reference>
<comment type="caution">
    <text evidence="1">The sequence shown here is derived from an EMBL/GenBank/DDBJ whole genome shotgun (WGS) entry which is preliminary data.</text>
</comment>
<sequence>MKRTFIFFAIGTAISFAGCKKTTIKQDVTSKDYDKQLQTLAVNNLTVWANDKVAINPNIFGVNNDWKTVTNTNFPAFANNLDAIHYKLMRFPGGWESEYYDWDNNTTPGWNNKPASPGASVATLKANVSNYSIVVPTVKAMNEQVFSTNWWSAVSTLKNTAVNAINKAGANKVQVVEIGNEWWLQWGGGVSRADKLTKYAKVAMNIAEYIDQQFPNRTFKITVNGDYTVPSEFTDMKNAFTKAYNVIDGVSLHTYTGYSTTDHNIADLANRIQQCANNFNPAKNFVYCSEWMPSKGYNNGKLYMEAANVIPDIVQIMARSRVDAAAYWPPVNNSVPGLGLFNPAQTVTYPCAQILNELALGYTGDAVNTASSNVHIAAALNNTTTLTLFITGSDQPSSSVSIKINGFTVASIQSVKKFRPNDYSQTNASQPFVTENATATLDAANNKINFTINSAGKYEIYKIVLKK</sequence>
<evidence type="ECO:0000313" key="1">
    <source>
        <dbReference type="EMBL" id="MBK0383610.1"/>
    </source>
</evidence>
<organism evidence="1 2">
    <name type="scientific">Pedobacter segetis</name>
    <dbReference type="NCBI Taxonomy" id="2793069"/>
    <lineage>
        <taxon>Bacteria</taxon>
        <taxon>Pseudomonadati</taxon>
        <taxon>Bacteroidota</taxon>
        <taxon>Sphingobacteriia</taxon>
        <taxon>Sphingobacteriales</taxon>
        <taxon>Sphingobacteriaceae</taxon>
        <taxon>Pedobacter</taxon>
    </lineage>
</organism>
<accession>A0ABS1BL42</accession>
<name>A0ABS1BL42_9SPHI</name>
<evidence type="ECO:0000313" key="2">
    <source>
        <dbReference type="Proteomes" id="UP000660024"/>
    </source>
</evidence>
<evidence type="ECO:0008006" key="3">
    <source>
        <dbReference type="Google" id="ProtNLM"/>
    </source>
</evidence>
<protein>
    <recommendedName>
        <fullName evidence="3">Alpha-L-arabinofuranosidase</fullName>
    </recommendedName>
</protein>
<dbReference type="InterPro" id="IPR017853">
    <property type="entry name" value="GH"/>
</dbReference>